<evidence type="ECO:0000256" key="1">
    <source>
        <dbReference type="ARBA" id="ARBA00004141"/>
    </source>
</evidence>
<dbReference type="RefSeq" id="XP_005105379.1">
    <property type="nucleotide sequence ID" value="XM_005105322.1"/>
</dbReference>
<keyword evidence="3 9" id="KW-1133">Transmembrane helix</keyword>
<evidence type="ECO:0000256" key="3">
    <source>
        <dbReference type="ARBA" id="ARBA00022989"/>
    </source>
</evidence>
<evidence type="ECO:0000313" key="11">
    <source>
        <dbReference type="Proteomes" id="UP000694888"/>
    </source>
</evidence>
<dbReference type="InterPro" id="IPR000276">
    <property type="entry name" value="GPCR_Rhodpsn"/>
</dbReference>
<dbReference type="PRINTS" id="PR00237">
    <property type="entry name" value="GPCRRHODOPSN"/>
</dbReference>
<evidence type="ECO:0000256" key="2">
    <source>
        <dbReference type="ARBA" id="ARBA00022692"/>
    </source>
</evidence>
<gene>
    <name evidence="12" type="primary">LOC101848375</name>
</gene>
<feature type="transmembrane region" description="Helical" evidence="9">
    <location>
        <begin position="119"/>
        <end position="141"/>
    </location>
</feature>
<dbReference type="PANTHER" id="PTHR24243:SF208">
    <property type="entry name" value="PYROKININ-1 RECEPTOR"/>
    <property type="match status" value="1"/>
</dbReference>
<feature type="compositionally biased region" description="Basic and acidic residues" evidence="8">
    <location>
        <begin position="19"/>
        <end position="33"/>
    </location>
</feature>
<feature type="transmembrane region" description="Helical" evidence="9">
    <location>
        <begin position="54"/>
        <end position="76"/>
    </location>
</feature>
<keyword evidence="2 9" id="KW-0812">Transmembrane</keyword>
<evidence type="ECO:0000256" key="4">
    <source>
        <dbReference type="ARBA" id="ARBA00023040"/>
    </source>
</evidence>
<sequence>MRPTGTTETWLTHPTLNWEDTKETAPRTNDEGKNISSPSQLLGDETTLFVMQLLMFYVTPAISVLGALGNVFSIIILVKHGLDKCSNILLFCLAVTDLTFLISFNSVPKVLYEVTGEPFAWAYSESASCAAFVMFIIFNILDYAMGYISLTIPMLITIERLIAVFMPLKFHQIMTPKRTWGMVGVTYCFWYSYNIYSSFWFEFGYEFRPHLNISVGLIQRSPLYYRELNAVSFMQEFVTYSSMKIPPVCTLLGCIIISAKIRMASVKRKKLTSAGGKRESSSSSSSTRTTKMLLAVCAVYTVTCAILSLPTYIPQYAYYTLTGDAPNNVGRIAYQLMNIIVCVNSSCNFVVYVGMNKKFRDTYKSLLCCSCRYAKRNQNARL</sequence>
<keyword evidence="7" id="KW-0807">Transducer</keyword>
<evidence type="ECO:0000256" key="8">
    <source>
        <dbReference type="SAM" id="MobiDB-lite"/>
    </source>
</evidence>
<reference evidence="12" key="1">
    <citation type="submission" date="2025-08" db="UniProtKB">
        <authorList>
            <consortium name="RefSeq"/>
        </authorList>
    </citation>
    <scope>IDENTIFICATION</scope>
</reference>
<feature type="transmembrane region" description="Helical" evidence="9">
    <location>
        <begin position="292"/>
        <end position="313"/>
    </location>
</feature>
<dbReference type="InterPro" id="IPR019427">
    <property type="entry name" value="7TM_GPCR_serpentine_rcpt_Srw"/>
</dbReference>
<evidence type="ECO:0000256" key="5">
    <source>
        <dbReference type="ARBA" id="ARBA00023136"/>
    </source>
</evidence>
<protein>
    <submittedName>
        <fullName evidence="12">Histamine H2 receptor-like</fullName>
    </submittedName>
</protein>
<evidence type="ECO:0000256" key="7">
    <source>
        <dbReference type="ARBA" id="ARBA00023224"/>
    </source>
</evidence>
<name>A0ABM0JZS6_APLCA</name>
<dbReference type="InterPro" id="IPR017452">
    <property type="entry name" value="GPCR_Rhodpsn_7TM"/>
</dbReference>
<dbReference type="Gene3D" id="1.20.1070.10">
    <property type="entry name" value="Rhodopsin 7-helix transmembrane proteins"/>
    <property type="match status" value="1"/>
</dbReference>
<feature type="transmembrane region" description="Helical" evidence="9">
    <location>
        <begin position="88"/>
        <end position="107"/>
    </location>
</feature>
<dbReference type="SUPFAM" id="SSF81321">
    <property type="entry name" value="Family A G protein-coupled receptor-like"/>
    <property type="match status" value="1"/>
</dbReference>
<feature type="transmembrane region" description="Helical" evidence="9">
    <location>
        <begin position="243"/>
        <end position="261"/>
    </location>
</feature>
<organism evidence="11 12">
    <name type="scientific">Aplysia californica</name>
    <name type="common">California sea hare</name>
    <dbReference type="NCBI Taxonomy" id="6500"/>
    <lineage>
        <taxon>Eukaryota</taxon>
        <taxon>Metazoa</taxon>
        <taxon>Spiralia</taxon>
        <taxon>Lophotrochozoa</taxon>
        <taxon>Mollusca</taxon>
        <taxon>Gastropoda</taxon>
        <taxon>Heterobranchia</taxon>
        <taxon>Euthyneura</taxon>
        <taxon>Tectipleura</taxon>
        <taxon>Aplysiida</taxon>
        <taxon>Aplysioidea</taxon>
        <taxon>Aplysiidae</taxon>
        <taxon>Aplysia</taxon>
    </lineage>
</organism>
<keyword evidence="5 9" id="KW-0472">Membrane</keyword>
<evidence type="ECO:0000256" key="9">
    <source>
        <dbReference type="SAM" id="Phobius"/>
    </source>
</evidence>
<feature type="domain" description="G-protein coupled receptors family 1 profile" evidence="10">
    <location>
        <begin position="69"/>
        <end position="352"/>
    </location>
</feature>
<feature type="transmembrane region" description="Helical" evidence="9">
    <location>
        <begin position="180"/>
        <end position="201"/>
    </location>
</feature>
<keyword evidence="6" id="KW-0675">Receptor</keyword>
<accession>A0ABM0JZS6</accession>
<dbReference type="PROSITE" id="PS50262">
    <property type="entry name" value="G_PROTEIN_RECEP_F1_2"/>
    <property type="match status" value="1"/>
</dbReference>
<proteinExistence type="predicted"/>
<feature type="region of interest" description="Disordered" evidence="8">
    <location>
        <begin position="18"/>
        <end position="37"/>
    </location>
</feature>
<evidence type="ECO:0000313" key="12">
    <source>
        <dbReference type="RefSeq" id="XP_005105379.1"/>
    </source>
</evidence>
<evidence type="ECO:0000259" key="10">
    <source>
        <dbReference type="PROSITE" id="PS50262"/>
    </source>
</evidence>
<keyword evidence="11" id="KW-1185">Reference proteome</keyword>
<dbReference type="GeneID" id="101848375"/>
<comment type="subcellular location">
    <subcellularLocation>
        <location evidence="1">Membrane</location>
        <topology evidence="1">Multi-pass membrane protein</topology>
    </subcellularLocation>
</comment>
<evidence type="ECO:0000256" key="6">
    <source>
        <dbReference type="ARBA" id="ARBA00023170"/>
    </source>
</evidence>
<dbReference type="Pfam" id="PF10324">
    <property type="entry name" value="7TM_GPCR_Srw"/>
    <property type="match status" value="1"/>
</dbReference>
<dbReference type="Proteomes" id="UP000694888">
    <property type="component" value="Unplaced"/>
</dbReference>
<dbReference type="PANTHER" id="PTHR24243">
    <property type="entry name" value="G-PROTEIN COUPLED RECEPTOR"/>
    <property type="match status" value="1"/>
</dbReference>
<keyword evidence="4" id="KW-0297">G-protein coupled receptor</keyword>
<feature type="transmembrane region" description="Helical" evidence="9">
    <location>
        <begin position="333"/>
        <end position="355"/>
    </location>
</feature>